<organism evidence="9 10">
    <name type="scientific">Patiria miniata</name>
    <name type="common">Bat star</name>
    <name type="synonym">Asterina miniata</name>
    <dbReference type="NCBI Taxonomy" id="46514"/>
    <lineage>
        <taxon>Eukaryota</taxon>
        <taxon>Metazoa</taxon>
        <taxon>Echinodermata</taxon>
        <taxon>Eleutherozoa</taxon>
        <taxon>Asterozoa</taxon>
        <taxon>Asteroidea</taxon>
        <taxon>Valvatacea</taxon>
        <taxon>Valvatida</taxon>
        <taxon>Asterinidae</taxon>
        <taxon>Patiria</taxon>
    </lineage>
</organism>
<dbReference type="GO" id="GO:0005634">
    <property type="term" value="C:nucleus"/>
    <property type="evidence" value="ECO:0007669"/>
    <property type="project" value="UniProtKB-SubCell"/>
</dbReference>
<dbReference type="InterPro" id="IPR030456">
    <property type="entry name" value="TF_fork_head_CS_2"/>
</dbReference>
<dbReference type="OrthoDB" id="5402974at2759"/>
<dbReference type="FunFam" id="1.10.10.10:FF:000016">
    <property type="entry name" value="Forkhead box protein I1"/>
    <property type="match status" value="1"/>
</dbReference>
<evidence type="ECO:0000313" key="9">
    <source>
        <dbReference type="EnsemblMetazoa" id="XP_038070614.1"/>
    </source>
</evidence>
<feature type="compositionally biased region" description="Gly residues" evidence="7">
    <location>
        <begin position="352"/>
        <end position="362"/>
    </location>
</feature>
<evidence type="ECO:0000256" key="1">
    <source>
        <dbReference type="ARBA" id="ARBA00004123"/>
    </source>
</evidence>
<dbReference type="OMA" id="GIYKYVA"/>
<dbReference type="GO" id="GO:0000978">
    <property type="term" value="F:RNA polymerase II cis-regulatory region sequence-specific DNA binding"/>
    <property type="evidence" value="ECO:0007669"/>
    <property type="project" value="TreeGrafter"/>
</dbReference>
<evidence type="ECO:0000259" key="8">
    <source>
        <dbReference type="PROSITE" id="PS50039"/>
    </source>
</evidence>
<dbReference type="PANTHER" id="PTHR11829:SF384">
    <property type="entry name" value="FORK-HEAD DOMAIN-CONTAINING PROTEIN"/>
    <property type="match status" value="1"/>
</dbReference>
<dbReference type="PANTHER" id="PTHR11829">
    <property type="entry name" value="FORKHEAD BOX PROTEIN"/>
    <property type="match status" value="1"/>
</dbReference>
<dbReference type="EnsemblMetazoa" id="XM_038214686.1">
    <property type="protein sequence ID" value="XP_038070614.1"/>
    <property type="gene ID" value="LOC119739673"/>
</dbReference>
<dbReference type="PROSITE" id="PS00658">
    <property type="entry name" value="FORK_HEAD_2"/>
    <property type="match status" value="1"/>
</dbReference>
<dbReference type="GO" id="GO:0000981">
    <property type="term" value="F:DNA-binding transcription factor activity, RNA polymerase II-specific"/>
    <property type="evidence" value="ECO:0007669"/>
    <property type="project" value="TreeGrafter"/>
</dbReference>
<feature type="compositionally biased region" description="Pro residues" evidence="7">
    <location>
        <begin position="263"/>
        <end position="272"/>
    </location>
</feature>
<evidence type="ECO:0000256" key="7">
    <source>
        <dbReference type="SAM" id="MobiDB-lite"/>
    </source>
</evidence>
<dbReference type="GeneID" id="119739673"/>
<feature type="compositionally biased region" description="Basic and acidic residues" evidence="7">
    <location>
        <begin position="222"/>
        <end position="234"/>
    </location>
</feature>
<dbReference type="PRINTS" id="PR00053">
    <property type="entry name" value="FORKHEAD"/>
</dbReference>
<evidence type="ECO:0000256" key="2">
    <source>
        <dbReference type="ARBA" id="ARBA00023015"/>
    </source>
</evidence>
<dbReference type="SMART" id="SM00339">
    <property type="entry name" value="FH"/>
    <property type="match status" value="1"/>
</dbReference>
<protein>
    <recommendedName>
        <fullName evidence="8">Fork-head domain-containing protein</fullName>
    </recommendedName>
</protein>
<keyword evidence="4" id="KW-0804">Transcription</keyword>
<dbReference type="Pfam" id="PF00250">
    <property type="entry name" value="Forkhead"/>
    <property type="match status" value="1"/>
</dbReference>
<feature type="region of interest" description="Disordered" evidence="7">
    <location>
        <begin position="340"/>
        <end position="365"/>
    </location>
</feature>
<keyword evidence="5 6" id="KW-0539">Nucleus</keyword>
<dbReference type="SUPFAM" id="SSF46785">
    <property type="entry name" value="Winged helix' DNA-binding domain"/>
    <property type="match status" value="1"/>
</dbReference>
<dbReference type="InterPro" id="IPR050211">
    <property type="entry name" value="FOX_domain-containing"/>
</dbReference>
<sequence length="385" mass="41690">MHPAFHSMYPSVGMQQQAMATGYLTGSAFDYNTYPRRQPVWLGGTSAAFTANPPAYSLGSPRPAAPSPYMTPPACGASYHQLPTSPHHGPSVGAAHQYYPSPGFPSTDFGWLSLSTQHELYQMVRPPYSYSALIAMSIQSASERKITLSGIYKYVAENFPFYKKSKAGWQNSIRHNLSLNDCFLKVTRADNDPGKGHYWTLDPNCEKMFDNGNFRRKRKRRENNSKADSQELHKNSKLSTLADDALMTGSAGLTKLSASSPAATPPGYPFPNPLGHGEIADPLPDHKPCLYQSAKSDNLLASFAAFANKQFAEFEQQAGDGSKAGTETLVTTAAGRDRFKPACDRAVPSGDSTGGSGQGNGAQGASRYGFSVRSLLAYPHHNMAD</sequence>
<evidence type="ECO:0000256" key="3">
    <source>
        <dbReference type="ARBA" id="ARBA00023125"/>
    </source>
</evidence>
<dbReference type="Proteomes" id="UP000887568">
    <property type="component" value="Unplaced"/>
</dbReference>
<feature type="domain" description="Fork-head" evidence="8">
    <location>
        <begin position="125"/>
        <end position="219"/>
    </location>
</feature>
<keyword evidence="10" id="KW-1185">Reference proteome</keyword>
<evidence type="ECO:0000256" key="4">
    <source>
        <dbReference type="ARBA" id="ARBA00023163"/>
    </source>
</evidence>
<dbReference type="GO" id="GO:0030154">
    <property type="term" value="P:cell differentiation"/>
    <property type="evidence" value="ECO:0007669"/>
    <property type="project" value="TreeGrafter"/>
</dbReference>
<dbReference type="Gene3D" id="1.10.10.10">
    <property type="entry name" value="Winged helix-like DNA-binding domain superfamily/Winged helix DNA-binding domain"/>
    <property type="match status" value="1"/>
</dbReference>
<evidence type="ECO:0000256" key="5">
    <source>
        <dbReference type="ARBA" id="ARBA00023242"/>
    </source>
</evidence>
<keyword evidence="2" id="KW-0805">Transcription regulation</keyword>
<proteinExistence type="predicted"/>
<evidence type="ECO:0000313" key="10">
    <source>
        <dbReference type="Proteomes" id="UP000887568"/>
    </source>
</evidence>
<feature type="region of interest" description="Disordered" evidence="7">
    <location>
        <begin position="213"/>
        <end position="235"/>
    </location>
</feature>
<dbReference type="InterPro" id="IPR001766">
    <property type="entry name" value="Fork_head_dom"/>
</dbReference>
<accession>A0A914B478</accession>
<dbReference type="PROSITE" id="PS50039">
    <property type="entry name" value="FORK_HEAD_3"/>
    <property type="match status" value="1"/>
</dbReference>
<keyword evidence="3 6" id="KW-0238">DNA-binding</keyword>
<feature type="region of interest" description="Disordered" evidence="7">
    <location>
        <begin position="257"/>
        <end position="280"/>
    </location>
</feature>
<dbReference type="InterPro" id="IPR036388">
    <property type="entry name" value="WH-like_DNA-bd_sf"/>
</dbReference>
<feature type="DNA-binding region" description="Fork-head" evidence="6">
    <location>
        <begin position="125"/>
        <end position="219"/>
    </location>
</feature>
<reference evidence="9" key="1">
    <citation type="submission" date="2022-11" db="UniProtKB">
        <authorList>
            <consortium name="EnsemblMetazoa"/>
        </authorList>
    </citation>
    <scope>IDENTIFICATION</scope>
</reference>
<evidence type="ECO:0000256" key="6">
    <source>
        <dbReference type="PROSITE-ProRule" id="PRU00089"/>
    </source>
</evidence>
<dbReference type="AlphaFoldDB" id="A0A914B478"/>
<comment type="subcellular location">
    <subcellularLocation>
        <location evidence="1 6">Nucleus</location>
    </subcellularLocation>
</comment>
<dbReference type="InterPro" id="IPR036390">
    <property type="entry name" value="WH_DNA-bd_sf"/>
</dbReference>
<name>A0A914B478_PATMI</name>
<dbReference type="GO" id="GO:0009653">
    <property type="term" value="P:anatomical structure morphogenesis"/>
    <property type="evidence" value="ECO:0007669"/>
    <property type="project" value="TreeGrafter"/>
</dbReference>
<dbReference type="RefSeq" id="XP_038070614.1">
    <property type="nucleotide sequence ID" value="XM_038214686.1"/>
</dbReference>